<dbReference type="EMBL" id="CAADHO010000001">
    <property type="protein sequence ID" value="VFQ43035.1"/>
    <property type="molecule type" value="Genomic_DNA"/>
</dbReference>
<dbReference type="Pfam" id="PF01520">
    <property type="entry name" value="Amidase_3"/>
    <property type="match status" value="1"/>
</dbReference>
<reference evidence="5 6" key="1">
    <citation type="submission" date="2019-03" db="EMBL/GenBank/DDBJ databases">
        <authorList>
            <person name="Nijsse B."/>
        </authorList>
    </citation>
    <scope>NUCLEOTIDE SEQUENCE [LARGE SCALE GENOMIC DNA]</scope>
    <source>
        <strain evidence="5">Desulfoluna butyratoxydans MSL71</strain>
    </source>
</reference>
<dbReference type="CDD" id="cd02696">
    <property type="entry name" value="MurNAc-LAA"/>
    <property type="match status" value="1"/>
</dbReference>
<accession>A0A4U8YHI7</accession>
<dbReference type="GO" id="GO:0009253">
    <property type="term" value="P:peptidoglycan catabolic process"/>
    <property type="evidence" value="ECO:0007669"/>
    <property type="project" value="InterPro"/>
</dbReference>
<dbReference type="InterPro" id="IPR002508">
    <property type="entry name" value="MurNAc-LAA_cat"/>
</dbReference>
<evidence type="ECO:0000256" key="1">
    <source>
        <dbReference type="ARBA" id="ARBA00001561"/>
    </source>
</evidence>
<proteinExistence type="predicted"/>
<gene>
    <name evidence="5" type="ORF">MSL71_6580</name>
</gene>
<dbReference type="PANTHER" id="PTHR30404:SF0">
    <property type="entry name" value="N-ACETYLMURAMOYL-L-ALANINE AMIDASE AMIC"/>
    <property type="match status" value="1"/>
</dbReference>
<dbReference type="SUPFAM" id="SSF53187">
    <property type="entry name" value="Zn-dependent exopeptidases"/>
    <property type="match status" value="1"/>
</dbReference>
<evidence type="ECO:0000256" key="2">
    <source>
        <dbReference type="ARBA" id="ARBA00011901"/>
    </source>
</evidence>
<dbReference type="GO" id="GO:0030288">
    <property type="term" value="C:outer membrane-bounded periplasmic space"/>
    <property type="evidence" value="ECO:0007669"/>
    <property type="project" value="TreeGrafter"/>
</dbReference>
<comment type="catalytic activity">
    <reaction evidence="1">
        <text>Hydrolyzes the link between N-acetylmuramoyl residues and L-amino acid residues in certain cell-wall glycopeptides.</text>
        <dbReference type="EC" id="3.5.1.28"/>
    </reaction>
</comment>
<dbReference type="Gene3D" id="3.40.630.40">
    <property type="entry name" value="Zn-dependent exopeptidases"/>
    <property type="match status" value="1"/>
</dbReference>
<dbReference type="AlphaFoldDB" id="A0A4U8YHI7"/>
<dbReference type="PANTHER" id="PTHR30404">
    <property type="entry name" value="N-ACETYLMURAMOYL-L-ALANINE AMIDASE"/>
    <property type="match status" value="1"/>
</dbReference>
<evidence type="ECO:0000313" key="6">
    <source>
        <dbReference type="Proteomes" id="UP000507962"/>
    </source>
</evidence>
<dbReference type="GO" id="GO:0008745">
    <property type="term" value="F:N-acetylmuramoyl-L-alanine amidase activity"/>
    <property type="evidence" value="ECO:0007669"/>
    <property type="project" value="UniProtKB-EC"/>
</dbReference>
<evidence type="ECO:0000256" key="3">
    <source>
        <dbReference type="ARBA" id="ARBA00022801"/>
    </source>
</evidence>
<keyword evidence="3" id="KW-0378">Hydrolase</keyword>
<dbReference type="SMART" id="SM00646">
    <property type="entry name" value="Ami_3"/>
    <property type="match status" value="1"/>
</dbReference>
<dbReference type="Proteomes" id="UP000507962">
    <property type="component" value="Unassembled WGS sequence"/>
</dbReference>
<evidence type="ECO:0000259" key="4">
    <source>
        <dbReference type="SMART" id="SM00646"/>
    </source>
</evidence>
<sequence>MALVSACVMVLLLAAAGYGGERPVVVLDPGHGGEDVGVTGSYGSREKDVALALALELRRQLGLSCDVRLTRESDSTLSVMRRVELANSFHGDLLVSLHAGGGLSRDANRIALFVQQEPKGRATDPGRDNGWDGGHRPHISESQALATMLERPLALLDGYEGVDYSAVPLGIARGAGMPVVLLEVGNLTNPREEGRLESPEHLRRVAAAVAAGIDAYLLR</sequence>
<name>A0A4U8YHI7_9BACT</name>
<dbReference type="InterPro" id="IPR050695">
    <property type="entry name" value="N-acetylmuramoyl_amidase_3"/>
</dbReference>
<dbReference type="EC" id="3.5.1.28" evidence="2"/>
<feature type="domain" description="MurNAc-LAA" evidence="4">
    <location>
        <begin position="83"/>
        <end position="214"/>
    </location>
</feature>
<evidence type="ECO:0000313" key="5">
    <source>
        <dbReference type="EMBL" id="VFQ43035.1"/>
    </source>
</evidence>
<protein>
    <recommendedName>
        <fullName evidence="2">N-acetylmuramoyl-L-alanine amidase</fullName>
        <ecNumber evidence="2">3.5.1.28</ecNumber>
    </recommendedName>
</protein>
<keyword evidence="6" id="KW-1185">Reference proteome</keyword>
<organism evidence="5 6">
    <name type="scientific">Desulfoluna butyratoxydans</name>
    <dbReference type="NCBI Taxonomy" id="231438"/>
    <lineage>
        <taxon>Bacteria</taxon>
        <taxon>Pseudomonadati</taxon>
        <taxon>Thermodesulfobacteriota</taxon>
        <taxon>Desulfobacteria</taxon>
        <taxon>Desulfobacterales</taxon>
        <taxon>Desulfolunaceae</taxon>
        <taxon>Desulfoluna</taxon>
    </lineage>
</organism>